<evidence type="ECO:0000259" key="13">
    <source>
        <dbReference type="Pfam" id="PF00890"/>
    </source>
</evidence>
<evidence type="ECO:0000256" key="8">
    <source>
        <dbReference type="ARBA" id="ARBA00023002"/>
    </source>
</evidence>
<evidence type="ECO:0000256" key="11">
    <source>
        <dbReference type="PIRSR" id="PIRSR000171-1"/>
    </source>
</evidence>
<keyword evidence="16" id="KW-1185">Reference proteome</keyword>
<feature type="active site" description="Proton acceptor" evidence="11">
    <location>
        <position position="277"/>
    </location>
</feature>
<dbReference type="EC" id="1.4.3.16" evidence="4 10"/>
<organism evidence="15 16">
    <name type="scientific">Endomicrobium trichonymphae</name>
    <dbReference type="NCBI Taxonomy" id="1408204"/>
    <lineage>
        <taxon>Bacteria</taxon>
        <taxon>Pseudomonadati</taxon>
        <taxon>Elusimicrobiota</taxon>
        <taxon>Endomicrobiia</taxon>
        <taxon>Endomicrobiales</taxon>
        <taxon>Endomicrobiaceae</taxon>
        <taxon>Candidatus Endomicrobiellum</taxon>
    </lineage>
</organism>
<dbReference type="InterPro" id="IPR015939">
    <property type="entry name" value="Fum_Rdtase/Succ_DH_flav-like_C"/>
</dbReference>
<dbReference type="PANTHER" id="PTHR42716:SF2">
    <property type="entry name" value="L-ASPARTATE OXIDASE, CHLOROPLASTIC"/>
    <property type="match status" value="1"/>
</dbReference>
<dbReference type="PRINTS" id="PR00368">
    <property type="entry name" value="FADPNR"/>
</dbReference>
<sequence length="520" mass="57910">MIRSDYLIIGSGIAGLSLALKASKNGSVSLVTKKKLFDSATGKAQGGIACITDESDSFEAHVRDTIVSGAGLCNEKMVEKMVAEGPERIRELISLGVEFTKKKDSDLEFELALEGGHSKRRILHAGDITGNEIERVLIRNIEKHKNITVYEYHTAIDLILDKDRICRGIYVFDNENNNTKIFEAKVTVLTCGGAGKTYLYTSNPDVATGDAVAMAYRAGADIANMEFVQFHPTCLYNSAVKSFLISEAVRGEGAVLKLRDGGSFVEKYSSQKELAPRDIVARAIDNELKSRGEKFVYLDITAKNKDFLMKRFPNIYAKCLEYGIDISKDMIPVVPAAHFFCGGVVIDENGRTSIENLYAAGETACSGVHGANRLASNSLLEGVVYADRVYKDSFQFLGKEYSEIDVKPIDNTKSSVNKSNVFVQKKEELRRLTWNYLGISRSNEGLLKAQEKTDILKIEIEQYFKEVPFTLDGIELRNMMFIAEMIVRSAIQRKESRGLHFNTDYPFLLPDVKDTVINIR</sequence>
<keyword evidence="7 12" id="KW-0274">FAD</keyword>
<dbReference type="GO" id="GO:0034628">
    <property type="term" value="P:'de novo' NAD+ biosynthetic process from L-aspartate"/>
    <property type="evidence" value="ECO:0007669"/>
    <property type="project" value="TreeGrafter"/>
</dbReference>
<dbReference type="InterPro" id="IPR027477">
    <property type="entry name" value="Succ_DH/fumarate_Rdtase_cat_sf"/>
</dbReference>
<gene>
    <name evidence="15" type="ORF">ATZ36_02530</name>
</gene>
<evidence type="ECO:0000256" key="10">
    <source>
        <dbReference type="NCBIfam" id="TIGR00551"/>
    </source>
</evidence>
<evidence type="ECO:0000313" key="15">
    <source>
        <dbReference type="EMBL" id="OEG71634.1"/>
    </source>
</evidence>
<dbReference type="AlphaFoldDB" id="A0A1E5IME6"/>
<comment type="function">
    <text evidence="12">Catalyzes the oxidation of L-aspartate to iminoaspartate.</text>
</comment>
<accession>A0A1E5IME6</accession>
<evidence type="ECO:0000256" key="1">
    <source>
        <dbReference type="ARBA" id="ARBA00001974"/>
    </source>
</evidence>
<dbReference type="NCBIfam" id="TIGR00551">
    <property type="entry name" value="nadB"/>
    <property type="match status" value="1"/>
</dbReference>
<dbReference type="InterPro" id="IPR037099">
    <property type="entry name" value="Fum_R/Succ_DH_flav-like_C_sf"/>
</dbReference>
<evidence type="ECO:0000313" key="16">
    <source>
        <dbReference type="Proteomes" id="UP000095237"/>
    </source>
</evidence>
<evidence type="ECO:0000256" key="7">
    <source>
        <dbReference type="ARBA" id="ARBA00022827"/>
    </source>
</evidence>
<dbReference type="PRINTS" id="PR00411">
    <property type="entry name" value="PNDRDTASEI"/>
</dbReference>
<dbReference type="Gene3D" id="3.50.50.60">
    <property type="entry name" value="FAD/NAD(P)-binding domain"/>
    <property type="match status" value="1"/>
</dbReference>
<evidence type="ECO:0000256" key="5">
    <source>
        <dbReference type="ARBA" id="ARBA00022630"/>
    </source>
</evidence>
<evidence type="ECO:0000256" key="4">
    <source>
        <dbReference type="ARBA" id="ARBA00012173"/>
    </source>
</evidence>
<dbReference type="SUPFAM" id="SSF56425">
    <property type="entry name" value="Succinate dehydrogenase/fumarate reductase flavoprotein, catalytic domain"/>
    <property type="match status" value="1"/>
</dbReference>
<feature type="domain" description="Fumarate reductase/succinate dehydrogenase flavoprotein-like C-terminal" evidence="14">
    <location>
        <begin position="427"/>
        <end position="506"/>
    </location>
</feature>
<evidence type="ECO:0000256" key="6">
    <source>
        <dbReference type="ARBA" id="ARBA00022642"/>
    </source>
</evidence>
<protein>
    <recommendedName>
        <fullName evidence="4 10">L-aspartate oxidase</fullName>
        <ecNumber evidence="4 10">1.4.3.16</ecNumber>
    </recommendedName>
</protein>
<dbReference type="Pfam" id="PF00890">
    <property type="entry name" value="FAD_binding_2"/>
    <property type="match status" value="1"/>
</dbReference>
<keyword evidence="8 12" id="KW-0560">Oxidoreductase</keyword>
<name>A0A1E5IME6_ENDTX</name>
<keyword evidence="5 12" id="KW-0285">Flavoprotein</keyword>
<evidence type="ECO:0000256" key="2">
    <source>
        <dbReference type="ARBA" id="ARBA00004950"/>
    </source>
</evidence>
<dbReference type="PIRSF" id="PIRSF000171">
    <property type="entry name" value="SDHA_APRA_LASPO"/>
    <property type="match status" value="1"/>
</dbReference>
<evidence type="ECO:0000256" key="3">
    <source>
        <dbReference type="ARBA" id="ARBA00008562"/>
    </source>
</evidence>
<dbReference type="InterPro" id="IPR005288">
    <property type="entry name" value="NadB"/>
</dbReference>
<dbReference type="GO" id="GO:0008734">
    <property type="term" value="F:L-aspartate oxidase activity"/>
    <property type="evidence" value="ECO:0007669"/>
    <property type="project" value="UniProtKB-UniRule"/>
</dbReference>
<dbReference type="GO" id="GO:0005737">
    <property type="term" value="C:cytoplasm"/>
    <property type="evidence" value="ECO:0007669"/>
    <property type="project" value="UniProtKB-SubCell"/>
</dbReference>
<comment type="subcellular location">
    <subcellularLocation>
        <location evidence="12">Cytoplasm</location>
    </subcellularLocation>
</comment>
<keyword evidence="6 12" id="KW-0662">Pyridine nucleotide biosynthesis</keyword>
<dbReference type="PANTHER" id="PTHR42716">
    <property type="entry name" value="L-ASPARTATE OXIDASE"/>
    <property type="match status" value="1"/>
</dbReference>
<comment type="cofactor">
    <cofactor evidence="1 12">
        <name>FAD</name>
        <dbReference type="ChEBI" id="CHEBI:57692"/>
    </cofactor>
</comment>
<comment type="catalytic activity">
    <reaction evidence="9">
        <text>L-aspartate + O2 = iminosuccinate + H2O2</text>
        <dbReference type="Rhea" id="RHEA:25876"/>
        <dbReference type="ChEBI" id="CHEBI:15379"/>
        <dbReference type="ChEBI" id="CHEBI:16240"/>
        <dbReference type="ChEBI" id="CHEBI:29991"/>
        <dbReference type="ChEBI" id="CHEBI:77875"/>
        <dbReference type="EC" id="1.4.3.16"/>
    </reaction>
    <physiologicalReaction direction="left-to-right" evidence="9">
        <dbReference type="Rhea" id="RHEA:25877"/>
    </physiologicalReaction>
</comment>
<dbReference type="Pfam" id="PF02910">
    <property type="entry name" value="Succ_DH_flav_C"/>
    <property type="match status" value="1"/>
</dbReference>
<dbReference type="NCBIfam" id="NF006567">
    <property type="entry name" value="PRK09077.1"/>
    <property type="match status" value="1"/>
</dbReference>
<dbReference type="Gene3D" id="3.90.700.10">
    <property type="entry name" value="Succinate dehydrogenase/fumarate reductase flavoprotein, catalytic domain"/>
    <property type="match status" value="1"/>
</dbReference>
<dbReference type="SUPFAM" id="SSF51905">
    <property type="entry name" value="FAD/NAD(P)-binding domain"/>
    <property type="match status" value="1"/>
</dbReference>
<evidence type="ECO:0000256" key="12">
    <source>
        <dbReference type="RuleBase" id="RU362049"/>
    </source>
</evidence>
<dbReference type="InterPro" id="IPR036188">
    <property type="entry name" value="FAD/NAD-bd_sf"/>
</dbReference>
<comment type="pathway">
    <text evidence="2 12">Cofactor biosynthesis; NAD(+) biosynthesis; iminoaspartate from L-aspartate (oxidase route): step 1/1.</text>
</comment>
<dbReference type="UniPathway" id="UPA00253">
    <property type="reaction ID" value="UER00326"/>
</dbReference>
<comment type="caution">
    <text evidence="15">The sequence shown here is derived from an EMBL/GenBank/DDBJ whole genome shotgun (WGS) entry which is preliminary data.</text>
</comment>
<proteinExistence type="inferred from homology"/>
<dbReference type="Gene3D" id="1.20.58.100">
    <property type="entry name" value="Fumarate reductase/succinate dehydrogenase flavoprotein-like, C-terminal domain"/>
    <property type="match status" value="1"/>
</dbReference>
<dbReference type="Proteomes" id="UP000095237">
    <property type="component" value="Unassembled WGS sequence"/>
</dbReference>
<dbReference type="FunFam" id="3.90.700.10:FF:000002">
    <property type="entry name" value="L-aspartate oxidase"/>
    <property type="match status" value="1"/>
</dbReference>
<dbReference type="SUPFAM" id="SSF46977">
    <property type="entry name" value="Succinate dehydrogenase/fumarate reductase flavoprotein C-terminal domain"/>
    <property type="match status" value="1"/>
</dbReference>
<dbReference type="InterPro" id="IPR003953">
    <property type="entry name" value="FAD-dep_OxRdtase_2_FAD-bd"/>
</dbReference>
<dbReference type="EMBL" id="LNVX01000135">
    <property type="protein sequence ID" value="OEG71634.1"/>
    <property type="molecule type" value="Genomic_DNA"/>
</dbReference>
<evidence type="ECO:0000259" key="14">
    <source>
        <dbReference type="Pfam" id="PF02910"/>
    </source>
</evidence>
<comment type="similarity">
    <text evidence="3 12">Belongs to the FAD-dependent oxidoreductase 2 family. NadB subfamily.</text>
</comment>
<reference evidence="15 16" key="1">
    <citation type="submission" date="2015-11" db="EMBL/GenBank/DDBJ databases">
        <title>Evidence for parallel genomic evolution in an endosymbiosis of termite gut flagellates.</title>
        <authorList>
            <person name="Zheng H."/>
        </authorList>
    </citation>
    <scope>NUCLEOTIDE SEQUENCE [LARGE SCALE GENOMIC DNA]</scope>
    <source>
        <strain evidence="15 16">CET450</strain>
    </source>
</reference>
<feature type="domain" description="FAD-dependent oxidoreductase 2 FAD-binding" evidence="13">
    <location>
        <begin position="5"/>
        <end position="379"/>
    </location>
</feature>
<evidence type="ECO:0000256" key="9">
    <source>
        <dbReference type="ARBA" id="ARBA00048305"/>
    </source>
</evidence>